<feature type="region of interest" description="Disordered" evidence="1">
    <location>
        <begin position="1"/>
        <end position="60"/>
    </location>
</feature>
<comment type="caution">
    <text evidence="2">The sequence shown here is derived from an EMBL/GenBank/DDBJ whole genome shotgun (WGS) entry which is preliminary data.</text>
</comment>
<organism evidence="2 3">
    <name type="scientific">Clavibacter michiganensis subsp. michiganensis</name>
    <dbReference type="NCBI Taxonomy" id="33013"/>
    <lineage>
        <taxon>Bacteria</taxon>
        <taxon>Bacillati</taxon>
        <taxon>Actinomycetota</taxon>
        <taxon>Actinomycetes</taxon>
        <taxon>Micrococcales</taxon>
        <taxon>Microbacteriaceae</taxon>
        <taxon>Clavibacter</taxon>
    </lineage>
</organism>
<proteinExistence type="predicted"/>
<gene>
    <name evidence="2" type="ORF">CMMCAS07_14975</name>
</gene>
<feature type="compositionally biased region" description="Low complexity" evidence="1">
    <location>
        <begin position="26"/>
        <end position="45"/>
    </location>
</feature>
<dbReference type="EMBL" id="MDHH01000003">
    <property type="protein sequence ID" value="OUE01610.1"/>
    <property type="molecule type" value="Genomic_DNA"/>
</dbReference>
<evidence type="ECO:0000313" key="2">
    <source>
        <dbReference type="EMBL" id="OUE01610.1"/>
    </source>
</evidence>
<evidence type="ECO:0000313" key="3">
    <source>
        <dbReference type="Proteomes" id="UP000195062"/>
    </source>
</evidence>
<protein>
    <submittedName>
        <fullName evidence="2">Uncharacterized protein</fullName>
    </submittedName>
</protein>
<keyword evidence="3" id="KW-1185">Reference proteome</keyword>
<sequence length="60" mass="6352">MSTPSKGPSRITSTGETTSAKPRPVTRWATAPTKTAARTRADTMTSSVDPPPDRPVGLDR</sequence>
<dbReference type="AlphaFoldDB" id="A0A251XGU1"/>
<evidence type="ECO:0000256" key="1">
    <source>
        <dbReference type="SAM" id="MobiDB-lite"/>
    </source>
</evidence>
<name>A0A251XGU1_CLAMM</name>
<reference evidence="2 3" key="1">
    <citation type="submission" date="2016-08" db="EMBL/GenBank/DDBJ databases">
        <title>Genome sequence of Clavibacter michiganensis subsp. michiganensis strain CASJ007.</title>
        <authorList>
            <person name="Thapa S.P."/>
            <person name="Coaker G."/>
        </authorList>
    </citation>
    <scope>NUCLEOTIDE SEQUENCE [LARGE SCALE GENOMIC DNA]</scope>
    <source>
        <strain evidence="2">CASJ007</strain>
    </source>
</reference>
<accession>A0A251XGU1</accession>
<feature type="compositionally biased region" description="Polar residues" evidence="1">
    <location>
        <begin position="1"/>
        <end position="20"/>
    </location>
</feature>
<dbReference type="Proteomes" id="UP000195062">
    <property type="component" value="Unassembled WGS sequence"/>
</dbReference>